<dbReference type="KEGG" id="nmf:NMS_0129"/>
<reference evidence="2 3" key="1">
    <citation type="journal article" date="2014" name="Proc. Natl. Acad. Sci. U.S.A.">
        <title>Functional characterization of flavobacteria rhodopsins reveals a unique class of light-driven chloride pump in bacteria.</title>
        <authorList>
            <person name="Yoshizawa S."/>
            <person name="Kumagai Y."/>
            <person name="Kim H."/>
            <person name="Ogura Y."/>
            <person name="Hayashi T."/>
            <person name="Iwasaki W."/>
            <person name="DeLong E.F."/>
            <person name="Kogure K."/>
        </authorList>
    </citation>
    <scope>NUCLEOTIDE SEQUENCE [LARGE SCALE GENOMIC DNA]</scope>
    <source>
        <strain evidence="2 3">S1-08</strain>
    </source>
</reference>
<proteinExistence type="predicted"/>
<protein>
    <submittedName>
        <fullName evidence="2">Uncharacterized protein</fullName>
    </submittedName>
</protein>
<name>W8VTZ4_9FLAO</name>
<dbReference type="HOGENOM" id="CLU_3138340_0_0_10"/>
<keyword evidence="1" id="KW-1133">Transmembrane helix</keyword>
<evidence type="ECO:0000313" key="3">
    <source>
        <dbReference type="Proteomes" id="UP000031760"/>
    </source>
</evidence>
<dbReference type="EMBL" id="AP014548">
    <property type="protein sequence ID" value="BAO54138.1"/>
    <property type="molecule type" value="Genomic_DNA"/>
</dbReference>
<evidence type="ECO:0000313" key="2">
    <source>
        <dbReference type="EMBL" id="BAO54138.1"/>
    </source>
</evidence>
<organism evidence="2 3">
    <name type="scientific">Nonlabens marinus S1-08</name>
    <dbReference type="NCBI Taxonomy" id="1454201"/>
    <lineage>
        <taxon>Bacteria</taxon>
        <taxon>Pseudomonadati</taxon>
        <taxon>Bacteroidota</taxon>
        <taxon>Flavobacteriia</taxon>
        <taxon>Flavobacteriales</taxon>
        <taxon>Flavobacteriaceae</taxon>
        <taxon>Nonlabens</taxon>
    </lineage>
</organism>
<dbReference type="Proteomes" id="UP000031760">
    <property type="component" value="Chromosome"/>
</dbReference>
<keyword evidence="3" id="KW-1185">Reference proteome</keyword>
<evidence type="ECO:0000256" key="1">
    <source>
        <dbReference type="SAM" id="Phobius"/>
    </source>
</evidence>
<keyword evidence="1" id="KW-0812">Transmembrane</keyword>
<dbReference type="AlphaFoldDB" id="W8VTZ4"/>
<feature type="transmembrane region" description="Helical" evidence="1">
    <location>
        <begin position="28"/>
        <end position="46"/>
    </location>
</feature>
<keyword evidence="1" id="KW-0472">Membrane</keyword>
<gene>
    <name evidence="2" type="ORF">NMS_0129</name>
</gene>
<accession>W8VTZ4</accession>
<sequence>MLFLGGLLVALSAPVRDSQPLISSILFYFGYGIDILAIALFIKIRFQKS</sequence>
<dbReference type="STRING" id="1454201.NMS_0129"/>